<evidence type="ECO:0000256" key="4">
    <source>
        <dbReference type="ARBA" id="ARBA00022723"/>
    </source>
</evidence>
<feature type="region of interest" description="Disordered" evidence="7">
    <location>
        <begin position="1"/>
        <end position="127"/>
    </location>
</feature>
<dbReference type="GO" id="GO:0046872">
    <property type="term" value="F:metal ion binding"/>
    <property type="evidence" value="ECO:0007669"/>
    <property type="project" value="UniProtKB-KW"/>
</dbReference>
<proteinExistence type="inferred from homology"/>
<reference evidence="9 10" key="1">
    <citation type="submission" date="2019-04" db="EMBL/GenBank/DDBJ databases">
        <title>Chromosome genome assembly for Takifugu flavidus.</title>
        <authorList>
            <person name="Xiao S."/>
        </authorList>
    </citation>
    <scope>NUCLEOTIDE SEQUENCE [LARGE SCALE GENOMIC DNA]</scope>
    <source>
        <strain evidence="9">HTHZ2018</strain>
        <tissue evidence="9">Muscle</tissue>
    </source>
</reference>
<dbReference type="InterPro" id="IPR020835">
    <property type="entry name" value="Catalase_sf"/>
</dbReference>
<gene>
    <name evidence="9" type="ORF">D4764_13G0004520</name>
</gene>
<dbReference type="Pfam" id="PF06628">
    <property type="entry name" value="Catalase-rel"/>
    <property type="match status" value="1"/>
</dbReference>
<comment type="similarity">
    <text evidence="1">Belongs to the catalase family.</text>
</comment>
<protein>
    <submittedName>
        <fullName evidence="9">Catalase</fullName>
    </submittedName>
</protein>
<evidence type="ECO:0000256" key="1">
    <source>
        <dbReference type="ARBA" id="ARBA00005329"/>
    </source>
</evidence>
<organism evidence="9 10">
    <name type="scientific">Takifugu flavidus</name>
    <name type="common">sansaifugu</name>
    <dbReference type="NCBI Taxonomy" id="433684"/>
    <lineage>
        <taxon>Eukaryota</taxon>
        <taxon>Metazoa</taxon>
        <taxon>Chordata</taxon>
        <taxon>Craniata</taxon>
        <taxon>Vertebrata</taxon>
        <taxon>Euteleostomi</taxon>
        <taxon>Actinopterygii</taxon>
        <taxon>Neopterygii</taxon>
        <taxon>Teleostei</taxon>
        <taxon>Neoteleostei</taxon>
        <taxon>Acanthomorphata</taxon>
        <taxon>Eupercaria</taxon>
        <taxon>Tetraodontiformes</taxon>
        <taxon>Tetradontoidea</taxon>
        <taxon>Tetraodontidae</taxon>
        <taxon>Takifugu</taxon>
    </lineage>
</organism>
<evidence type="ECO:0000256" key="6">
    <source>
        <dbReference type="ARBA" id="ARBA00023004"/>
    </source>
</evidence>
<evidence type="ECO:0000256" key="2">
    <source>
        <dbReference type="ARBA" id="ARBA00022559"/>
    </source>
</evidence>
<name>A0A5C6PC24_9TELE</name>
<keyword evidence="6" id="KW-0408">Iron</keyword>
<evidence type="ECO:0000256" key="3">
    <source>
        <dbReference type="ARBA" id="ARBA00022617"/>
    </source>
</evidence>
<dbReference type="AlphaFoldDB" id="A0A5C6PC24"/>
<dbReference type="GO" id="GO:0042542">
    <property type="term" value="P:response to hydrogen peroxide"/>
    <property type="evidence" value="ECO:0007669"/>
    <property type="project" value="TreeGrafter"/>
</dbReference>
<accession>A0A5C6PC24</accession>
<evidence type="ECO:0000259" key="8">
    <source>
        <dbReference type="Pfam" id="PF06628"/>
    </source>
</evidence>
<keyword evidence="2" id="KW-0575">Peroxidase</keyword>
<keyword evidence="5" id="KW-0560">Oxidoreductase</keyword>
<feature type="compositionally biased region" description="Polar residues" evidence="7">
    <location>
        <begin position="73"/>
        <end position="95"/>
    </location>
</feature>
<dbReference type="PANTHER" id="PTHR11465">
    <property type="entry name" value="CATALASE"/>
    <property type="match status" value="1"/>
</dbReference>
<evidence type="ECO:0000256" key="7">
    <source>
        <dbReference type="SAM" id="MobiDB-lite"/>
    </source>
</evidence>
<evidence type="ECO:0000256" key="5">
    <source>
        <dbReference type="ARBA" id="ARBA00023002"/>
    </source>
</evidence>
<dbReference type="Gene3D" id="2.40.180.10">
    <property type="entry name" value="Catalase core domain"/>
    <property type="match status" value="1"/>
</dbReference>
<evidence type="ECO:0000313" key="10">
    <source>
        <dbReference type="Proteomes" id="UP000324091"/>
    </source>
</evidence>
<keyword evidence="3" id="KW-0349">Heme</keyword>
<feature type="domain" description="Catalase immune-responsive" evidence="8">
    <location>
        <begin position="222"/>
        <end position="284"/>
    </location>
</feature>
<keyword evidence="10" id="KW-1185">Reference proteome</keyword>
<dbReference type="GO" id="GO:0005777">
    <property type="term" value="C:peroxisome"/>
    <property type="evidence" value="ECO:0007669"/>
    <property type="project" value="TreeGrafter"/>
</dbReference>
<keyword evidence="4" id="KW-0479">Metal-binding</keyword>
<comment type="caution">
    <text evidence="9">The sequence shown here is derived from an EMBL/GenBank/DDBJ whole genome shotgun (WGS) entry which is preliminary data.</text>
</comment>
<dbReference type="InterPro" id="IPR010582">
    <property type="entry name" value="Catalase_immune_responsive"/>
</dbReference>
<dbReference type="InterPro" id="IPR018028">
    <property type="entry name" value="Catalase"/>
</dbReference>
<dbReference type="GO" id="GO:0020037">
    <property type="term" value="F:heme binding"/>
    <property type="evidence" value="ECO:0007669"/>
    <property type="project" value="InterPro"/>
</dbReference>
<dbReference type="Proteomes" id="UP000324091">
    <property type="component" value="Chromosome 13"/>
</dbReference>
<dbReference type="SUPFAM" id="SSF56634">
    <property type="entry name" value="Heme-dependent catalase-like"/>
    <property type="match status" value="1"/>
</dbReference>
<evidence type="ECO:0000313" key="9">
    <source>
        <dbReference type="EMBL" id="TWW75790.1"/>
    </source>
</evidence>
<dbReference type="GO" id="GO:0042744">
    <property type="term" value="P:hydrogen peroxide catabolic process"/>
    <property type="evidence" value="ECO:0007669"/>
    <property type="project" value="TreeGrafter"/>
</dbReference>
<dbReference type="GO" id="GO:0005739">
    <property type="term" value="C:mitochondrion"/>
    <property type="evidence" value="ECO:0007669"/>
    <property type="project" value="TreeGrafter"/>
</dbReference>
<sequence>MWDVTIRGSPGPERRPGHHAVPQDRRELGSPARHAHHTNVPRDPEGRGSPPRLQGEQERSARRPGTGTGAVLQETQSTNTRQGKRPNSFTTNRHPTNTKEPEQTPTLDKQTHSPHEQTPWHWQPGTTCLNRQRDANCPQVRLPAAPAAPNCAQHHPLQDKVRHNPRNPNMGCCLLRQEESREAAKCGAPNYYPNSFSAPEIQPQCVESKFKVYPDVARYKSSDEDNVTQVRTFYTQVLNDEEHQRLCENFAGSLKGAQLFIQKRMVENLKAIHPDYASRVQKLLDKYNEEAEKNAHVRVYTSPGASAVAASSKM</sequence>
<dbReference type="GO" id="GO:0004096">
    <property type="term" value="F:catalase activity"/>
    <property type="evidence" value="ECO:0007669"/>
    <property type="project" value="InterPro"/>
</dbReference>
<dbReference type="PANTHER" id="PTHR11465:SF9">
    <property type="entry name" value="CATALASE"/>
    <property type="match status" value="1"/>
</dbReference>
<dbReference type="EMBL" id="RHFK02000005">
    <property type="protein sequence ID" value="TWW75790.1"/>
    <property type="molecule type" value="Genomic_DNA"/>
</dbReference>